<comment type="caution">
    <text evidence="2">The sequence shown here is derived from an EMBL/GenBank/DDBJ whole genome shotgun (WGS) entry which is preliminary data.</text>
</comment>
<keyword evidence="3" id="KW-1185">Reference proteome</keyword>
<evidence type="ECO:0000313" key="3">
    <source>
        <dbReference type="Proteomes" id="UP000838160"/>
    </source>
</evidence>
<name>A0ABN8DRT0_9VIBR</name>
<evidence type="ECO:0000256" key="1">
    <source>
        <dbReference type="SAM" id="MobiDB-lite"/>
    </source>
</evidence>
<dbReference type="CDD" id="cd14737">
    <property type="entry name" value="PAAR_1"/>
    <property type="match status" value="1"/>
</dbReference>
<proteinExistence type="predicted"/>
<dbReference type="Gene3D" id="2.60.200.60">
    <property type="match status" value="1"/>
</dbReference>
<dbReference type="Proteomes" id="UP000838160">
    <property type="component" value="Unassembled WGS sequence"/>
</dbReference>
<evidence type="ECO:0008006" key="4">
    <source>
        <dbReference type="Google" id="ProtNLM"/>
    </source>
</evidence>
<accession>A0ABN8DRT0</accession>
<dbReference type="EMBL" id="CAKLCM010000004">
    <property type="protein sequence ID" value="CAH0531157.1"/>
    <property type="molecule type" value="Genomic_DNA"/>
</dbReference>
<dbReference type="RefSeq" id="WP_222770566.1">
    <property type="nucleotide sequence ID" value="NZ_CAKLCM010000004.1"/>
</dbReference>
<gene>
    <name evidence="2" type="ORF">VHP8226_04129</name>
</gene>
<feature type="region of interest" description="Disordered" evidence="1">
    <location>
        <begin position="1"/>
        <end position="33"/>
    </location>
</feature>
<reference evidence="2" key="1">
    <citation type="submission" date="2021-12" db="EMBL/GenBank/DDBJ databases">
        <authorList>
            <person name="Rodrigo-Torres L."/>
            <person name="Arahal R. D."/>
            <person name="Lucena T."/>
        </authorList>
    </citation>
    <scope>NUCLEOTIDE SEQUENCE</scope>
    <source>
        <strain evidence="2">CECT 8226</strain>
    </source>
</reference>
<dbReference type="InterPro" id="IPR008727">
    <property type="entry name" value="PAAR_motif"/>
</dbReference>
<protein>
    <recommendedName>
        <fullName evidence="4">PaaR repeat-containing protein</fullName>
    </recommendedName>
</protein>
<evidence type="ECO:0000313" key="2">
    <source>
        <dbReference type="EMBL" id="CAH0531157.1"/>
    </source>
</evidence>
<sequence length="95" mass="9296">MPAVTRQGDGGTGHGAFPPRSSTAGSPNVFINGKPVHRVGDAWGVHCDPSPSCHAGTLAAGSSSVYANGQPIGRVGDPVDCGSAVAAGSPNVFAN</sequence>
<organism evidence="2 3">
    <name type="scientific">Vibrio hippocampi</name>
    <dbReference type="NCBI Taxonomy" id="654686"/>
    <lineage>
        <taxon>Bacteria</taxon>
        <taxon>Pseudomonadati</taxon>
        <taxon>Pseudomonadota</taxon>
        <taxon>Gammaproteobacteria</taxon>
        <taxon>Vibrionales</taxon>
        <taxon>Vibrionaceae</taxon>
        <taxon>Vibrio</taxon>
    </lineage>
</organism>
<dbReference type="Pfam" id="PF05488">
    <property type="entry name" value="PAAR_motif"/>
    <property type="match status" value="1"/>
</dbReference>